<dbReference type="AlphaFoldDB" id="A0AAW3XKU8"/>
<dbReference type="RefSeq" id="WP_187173897.1">
    <property type="nucleotide sequence ID" value="NZ_AP022498.1"/>
</dbReference>
<gene>
    <name evidence="1" type="ORF">H9R40_15370</name>
</gene>
<sequence length="209" mass="24414">MAKRNDYSGFLYHWIKANPFMKDNNRDYDAAFEVLIKIINDGVIRAGITIEIGGHECICFTESTKYTINEDTSKYQPFGFQLSKRSVFSAGGRPVIYSPIADKQLIDESIHWRFMPFDLDAKSEKAPYGIDFTWEREWRLNEPELPLDDVERIYVPNEQYKKLLIDRTNDIVHNTISEDPSDYYYGYPHPGVEAYIDSIHDRINVLINN</sequence>
<evidence type="ECO:0000313" key="2">
    <source>
        <dbReference type="Proteomes" id="UP000613022"/>
    </source>
</evidence>
<proteinExistence type="predicted"/>
<name>A0AAW3XKU8_9ENTR</name>
<evidence type="ECO:0000313" key="1">
    <source>
        <dbReference type="EMBL" id="MBC6324594.1"/>
    </source>
</evidence>
<dbReference type="EMBL" id="JACSEP010000040">
    <property type="protein sequence ID" value="MBC6324594.1"/>
    <property type="molecule type" value="Genomic_DNA"/>
</dbReference>
<organism evidence="1 2">
    <name type="scientific">Enterobacter kobei</name>
    <dbReference type="NCBI Taxonomy" id="208224"/>
    <lineage>
        <taxon>Bacteria</taxon>
        <taxon>Pseudomonadati</taxon>
        <taxon>Pseudomonadota</taxon>
        <taxon>Gammaproteobacteria</taxon>
        <taxon>Enterobacterales</taxon>
        <taxon>Enterobacteriaceae</taxon>
        <taxon>Enterobacter</taxon>
        <taxon>Enterobacter cloacae complex</taxon>
    </lineage>
</organism>
<accession>A0AAW3XKU8</accession>
<comment type="caution">
    <text evidence="1">The sequence shown here is derived from an EMBL/GenBank/DDBJ whole genome shotgun (WGS) entry which is preliminary data.</text>
</comment>
<reference evidence="1" key="1">
    <citation type="submission" date="2020-08" db="EMBL/GenBank/DDBJ databases">
        <title>Distribution of Beta-Lactamase Producing Gram-Negative Bacterial Isolates in Isabela River of Santo Domingo, Dominican Republic.</title>
        <authorList>
            <person name="Calderon V."/>
            <person name="Del Rosario C."/>
            <person name="Duarte A."/>
            <person name="Bonnelly R."/>
            <person name="Barauna R."/>
            <person name="Ramos R.T."/>
            <person name="Perdomo O.P."/>
            <person name="Rodriguez De Francisco L.E."/>
            <person name="Franco De Los Santos E.F."/>
        </authorList>
    </citation>
    <scope>NUCLEOTIDE SEQUENCE</scope>
    <source>
        <strain evidence="1">INTEC_BI4_1.1</strain>
    </source>
</reference>
<dbReference type="Proteomes" id="UP000613022">
    <property type="component" value="Unassembled WGS sequence"/>
</dbReference>
<protein>
    <submittedName>
        <fullName evidence="1">Uncharacterized protein</fullName>
    </submittedName>
</protein>